<keyword evidence="5" id="KW-1185">Reference proteome</keyword>
<dbReference type="InterPro" id="IPR056702">
    <property type="entry name" value="DUF7800"/>
</dbReference>
<sequence length="566" mass="63149">MAELVLGPLLRHVGATDATVWVETSAPCTVHVLGSSERTWTVAGHHYALVSIDGLEPGSVTPYEVRLDDRDVWPPPGDDASLIRTLTDGDRFVLAFGSCRVATTPDEDSAGALGTDALVAYAQRMRAHSPEAWPDALLLLGDQVYADELSPEMRRRVGERHDLTEAPGAQVRNFEEYTWLYAQAWSERNVRWLLSTVPTSMIFDDHDVHDDWNTSYSWRSEVEASPWWEERIVGAMMSYWIYQHLGNLSPGELAEDSLYDRVRHCAGDAEPILRIFASDADEEADGGRGARWSYRRDFGPVRMLVIDSRCGRLLTEDRRDMVSDPEFDWIEDQTQGDYDHLLIGTSLPWLLPRTMHDLEAWDEQLAAGARGERFASWAETLRRAADLEHWSAFGTSFERLARLLAEVGSGRRTGPSGVVPATVCVLSGDVHHAYAARARFRVPVRAAIYQLTCSPLHNHVPAAIRTAFRFAWSRAAERSVRALLGRVAAVPKTSFSWSRVAGPTFGNQIATLRTEGRAAHLTIEKTVNGRGPQLFETVADLTLSSDDRSQDARSRSSEDSPTRPRA</sequence>
<dbReference type="PANTHER" id="PTHR37031">
    <property type="entry name" value="METALLOPHOSPHATASE BINDING DOMAIN PROTEIN"/>
    <property type="match status" value="1"/>
</dbReference>
<dbReference type="Pfam" id="PF09423">
    <property type="entry name" value="PhoD"/>
    <property type="match status" value="1"/>
</dbReference>
<dbReference type="GO" id="GO:0004035">
    <property type="term" value="F:alkaline phosphatase activity"/>
    <property type="evidence" value="ECO:0007669"/>
    <property type="project" value="UniProtKB-EC"/>
</dbReference>
<dbReference type="Proteomes" id="UP001331936">
    <property type="component" value="Unassembled WGS sequence"/>
</dbReference>
<comment type="caution">
    <text evidence="4">The sequence shown here is derived from an EMBL/GenBank/DDBJ whole genome shotgun (WGS) entry which is preliminary data.</text>
</comment>
<evidence type="ECO:0000256" key="1">
    <source>
        <dbReference type="SAM" id="MobiDB-lite"/>
    </source>
</evidence>
<protein>
    <submittedName>
        <fullName evidence="4">Alkaline phosphatase D family protein</fullName>
        <ecNumber evidence="4">3.1.3.1</ecNumber>
    </submittedName>
</protein>
<dbReference type="Pfam" id="PF25077">
    <property type="entry name" value="DUF7800"/>
    <property type="match status" value="1"/>
</dbReference>
<dbReference type="InterPro" id="IPR029052">
    <property type="entry name" value="Metallo-depent_PP-like"/>
</dbReference>
<dbReference type="EMBL" id="JAUZMZ010000035">
    <property type="protein sequence ID" value="MEE2032197.1"/>
    <property type="molecule type" value="Genomic_DNA"/>
</dbReference>
<gene>
    <name evidence="4" type="ORF">Q8814_08760</name>
</gene>
<evidence type="ECO:0000259" key="3">
    <source>
        <dbReference type="Pfam" id="PF25077"/>
    </source>
</evidence>
<name>A0ABU7JR16_9NOCA</name>
<feature type="domain" description="DUF7800" evidence="3">
    <location>
        <begin position="1"/>
        <end position="80"/>
    </location>
</feature>
<evidence type="ECO:0000259" key="2">
    <source>
        <dbReference type="Pfam" id="PF09423"/>
    </source>
</evidence>
<dbReference type="RefSeq" id="WP_330151621.1">
    <property type="nucleotide sequence ID" value="NZ_JAUZMZ010000035.1"/>
</dbReference>
<keyword evidence="4" id="KW-0378">Hydrolase</keyword>
<dbReference type="InterPro" id="IPR018946">
    <property type="entry name" value="PhoD-like_MPP"/>
</dbReference>
<dbReference type="EC" id="3.1.3.1" evidence="4"/>
<feature type="region of interest" description="Disordered" evidence="1">
    <location>
        <begin position="543"/>
        <end position="566"/>
    </location>
</feature>
<organism evidence="4 5">
    <name type="scientific">Rhodococcus chondri</name>
    <dbReference type="NCBI Taxonomy" id="3065941"/>
    <lineage>
        <taxon>Bacteria</taxon>
        <taxon>Bacillati</taxon>
        <taxon>Actinomycetota</taxon>
        <taxon>Actinomycetes</taxon>
        <taxon>Mycobacteriales</taxon>
        <taxon>Nocardiaceae</taxon>
        <taxon>Rhodococcus</taxon>
    </lineage>
</organism>
<feature type="domain" description="PhoD-like phosphatase metallophosphatase" evidence="2">
    <location>
        <begin position="126"/>
        <end position="243"/>
    </location>
</feature>
<evidence type="ECO:0000313" key="5">
    <source>
        <dbReference type="Proteomes" id="UP001331936"/>
    </source>
</evidence>
<reference evidence="4 5" key="1">
    <citation type="submission" date="2023-08" db="EMBL/GenBank/DDBJ databases">
        <authorList>
            <person name="Girao M."/>
            <person name="Carvalho M.F."/>
        </authorList>
    </citation>
    <scope>NUCLEOTIDE SEQUENCE [LARGE SCALE GENOMIC DNA]</scope>
    <source>
        <strain evidence="4 5">CC-R104</strain>
    </source>
</reference>
<dbReference type="SUPFAM" id="SSF56300">
    <property type="entry name" value="Metallo-dependent phosphatases"/>
    <property type="match status" value="1"/>
</dbReference>
<accession>A0ABU7JR16</accession>
<dbReference type="InterPro" id="IPR038607">
    <property type="entry name" value="PhoD-like_sf"/>
</dbReference>
<dbReference type="PANTHER" id="PTHR37031:SF2">
    <property type="entry name" value="PHOD-LIKE PHOSPHATASE METALLOPHOSPHATASE DOMAIN-CONTAINING PROTEIN"/>
    <property type="match status" value="1"/>
</dbReference>
<feature type="compositionally biased region" description="Basic and acidic residues" evidence="1">
    <location>
        <begin position="545"/>
        <end position="566"/>
    </location>
</feature>
<dbReference type="Gene3D" id="3.60.21.70">
    <property type="entry name" value="PhoD-like phosphatase"/>
    <property type="match status" value="1"/>
</dbReference>
<dbReference type="CDD" id="cd07389">
    <property type="entry name" value="MPP_PhoD"/>
    <property type="match status" value="1"/>
</dbReference>
<evidence type="ECO:0000313" key="4">
    <source>
        <dbReference type="EMBL" id="MEE2032197.1"/>
    </source>
</evidence>
<proteinExistence type="predicted"/>